<dbReference type="PANTHER" id="PTHR13774">
    <property type="entry name" value="PHENAZINE BIOSYNTHESIS PROTEIN"/>
    <property type="match status" value="1"/>
</dbReference>
<name>A0ABQ5Q354_9BACT</name>
<dbReference type="GO" id="GO:0016853">
    <property type="term" value="F:isomerase activity"/>
    <property type="evidence" value="ECO:0007669"/>
    <property type="project" value="UniProtKB-KW"/>
</dbReference>
<dbReference type="PIRSF" id="PIRSF016184">
    <property type="entry name" value="PhzC_PhzF"/>
    <property type="match status" value="1"/>
</dbReference>
<evidence type="ECO:0000313" key="3">
    <source>
        <dbReference type="EMBL" id="GLH69048.1"/>
    </source>
</evidence>
<dbReference type="Proteomes" id="UP001165089">
    <property type="component" value="Unassembled WGS sequence"/>
</dbReference>
<dbReference type="EMBL" id="BSDD01000001">
    <property type="protein sequence ID" value="GLH69048.1"/>
    <property type="molecule type" value="Genomic_DNA"/>
</dbReference>
<dbReference type="RefSeq" id="WP_285722801.1">
    <property type="nucleotide sequence ID" value="NZ_BSDD01000001.1"/>
</dbReference>
<dbReference type="InterPro" id="IPR003719">
    <property type="entry name" value="Phenazine_PhzF-like"/>
</dbReference>
<dbReference type="SUPFAM" id="SSF54506">
    <property type="entry name" value="Diaminopimelate epimerase-like"/>
    <property type="match status" value="1"/>
</dbReference>
<keyword evidence="4" id="KW-1185">Reference proteome</keyword>
<keyword evidence="2 3" id="KW-0413">Isomerase</keyword>
<accession>A0ABQ5Q354</accession>
<dbReference type="Gene3D" id="3.10.310.10">
    <property type="entry name" value="Diaminopimelate Epimerase, Chain A, domain 1"/>
    <property type="match status" value="2"/>
</dbReference>
<reference evidence="3 4" key="1">
    <citation type="journal article" date="2023" name="Antonie Van Leeuwenhoek">
        <title>Mesoterricola silvestris gen. nov., sp. nov., Mesoterricola sediminis sp. nov., Geothrix oryzae sp. nov., Geothrix edaphica sp. nov., Geothrix rubra sp. nov., and Geothrix limicola sp. nov., six novel members of Acidobacteriota isolated from soils.</title>
        <authorList>
            <person name="Itoh H."/>
            <person name="Sugisawa Y."/>
            <person name="Mise K."/>
            <person name="Xu Z."/>
            <person name="Kuniyasu M."/>
            <person name="Ushijima N."/>
            <person name="Kawano K."/>
            <person name="Kobayashi E."/>
            <person name="Shiratori Y."/>
            <person name="Masuda Y."/>
            <person name="Senoo K."/>
        </authorList>
    </citation>
    <scope>NUCLEOTIDE SEQUENCE [LARGE SCALE GENOMIC DNA]</scope>
    <source>
        <strain evidence="3 4">Red803</strain>
    </source>
</reference>
<dbReference type="NCBIfam" id="TIGR00654">
    <property type="entry name" value="PhzF_family"/>
    <property type="match status" value="1"/>
</dbReference>
<organism evidence="3 4">
    <name type="scientific">Geothrix rubra</name>
    <dbReference type="NCBI Taxonomy" id="2927977"/>
    <lineage>
        <taxon>Bacteria</taxon>
        <taxon>Pseudomonadati</taxon>
        <taxon>Acidobacteriota</taxon>
        <taxon>Holophagae</taxon>
        <taxon>Holophagales</taxon>
        <taxon>Holophagaceae</taxon>
        <taxon>Geothrix</taxon>
    </lineage>
</organism>
<evidence type="ECO:0000313" key="4">
    <source>
        <dbReference type="Proteomes" id="UP001165089"/>
    </source>
</evidence>
<gene>
    <name evidence="3" type="ORF">GETHPA_05810</name>
</gene>
<evidence type="ECO:0000256" key="1">
    <source>
        <dbReference type="ARBA" id="ARBA00008270"/>
    </source>
</evidence>
<comment type="similarity">
    <text evidence="1">Belongs to the PhzF family.</text>
</comment>
<comment type="caution">
    <text evidence="3">The sequence shown here is derived from an EMBL/GenBank/DDBJ whole genome shotgun (WGS) entry which is preliminary data.</text>
</comment>
<sequence>MRLPLYQIDAFASRPFAGNPAAVVPLAAWLPDDLMQAIAAENALSETAFFAPEGDGHRIRWFTPACEVDLCGHATLASAFVYFTVLEPRRTSVTFQSRSGPLSVAREGELLVLDFPSRPPVAAEPPQGLAEALGATPVACWRARDLVAVLDSEATVRALQPDLTALARFDEFAVIVTARGQEADFVSRFFAPRKGVPEDPVTGSAHTTLVPFWAQRLGKTKLRALQVSPRGGELFCEARGERVAIAGRAVKVLEGTFFL</sequence>
<evidence type="ECO:0000256" key="2">
    <source>
        <dbReference type="ARBA" id="ARBA00023235"/>
    </source>
</evidence>
<dbReference type="PANTHER" id="PTHR13774:SF17">
    <property type="entry name" value="PHENAZINE BIOSYNTHESIS-LIKE DOMAIN-CONTAINING PROTEIN"/>
    <property type="match status" value="1"/>
</dbReference>
<proteinExistence type="inferred from homology"/>
<dbReference type="Pfam" id="PF02567">
    <property type="entry name" value="PhzC-PhzF"/>
    <property type="match status" value="1"/>
</dbReference>
<protein>
    <submittedName>
        <fullName evidence="3">Isomerase</fullName>
    </submittedName>
</protein>